<feature type="transmembrane region" description="Helical" evidence="2">
    <location>
        <begin position="142"/>
        <end position="161"/>
    </location>
</feature>
<dbReference type="RefSeq" id="WP_244727674.1">
    <property type="nucleotide sequence ID" value="NZ_CP095045.1"/>
</dbReference>
<keyword evidence="4" id="KW-1185">Reference proteome</keyword>
<feature type="region of interest" description="Disordered" evidence="1">
    <location>
        <begin position="172"/>
        <end position="195"/>
    </location>
</feature>
<keyword evidence="2" id="KW-0472">Membrane</keyword>
<protein>
    <recommendedName>
        <fullName evidence="5">Integral membrane protein</fullName>
    </recommendedName>
</protein>
<organism evidence="3 4">
    <name type="scientific">Leucobacter allii</name>
    <dbReference type="NCBI Taxonomy" id="2932247"/>
    <lineage>
        <taxon>Bacteria</taxon>
        <taxon>Bacillati</taxon>
        <taxon>Actinomycetota</taxon>
        <taxon>Actinomycetes</taxon>
        <taxon>Micrococcales</taxon>
        <taxon>Microbacteriaceae</taxon>
        <taxon>Leucobacter</taxon>
    </lineage>
</organism>
<feature type="compositionally biased region" description="Basic residues" evidence="1">
    <location>
        <begin position="178"/>
        <end position="195"/>
    </location>
</feature>
<evidence type="ECO:0000313" key="4">
    <source>
        <dbReference type="Proteomes" id="UP000831786"/>
    </source>
</evidence>
<dbReference type="Proteomes" id="UP000831786">
    <property type="component" value="Chromosome"/>
</dbReference>
<keyword evidence="2" id="KW-1133">Transmembrane helix</keyword>
<feature type="region of interest" description="Disordered" evidence="1">
    <location>
        <begin position="1"/>
        <end position="20"/>
    </location>
</feature>
<gene>
    <name evidence="3" type="ORF">MUN78_15725</name>
</gene>
<proteinExistence type="predicted"/>
<feature type="transmembrane region" description="Helical" evidence="2">
    <location>
        <begin position="85"/>
        <end position="110"/>
    </location>
</feature>
<keyword evidence="2" id="KW-0812">Transmembrane</keyword>
<reference evidence="3 4" key="1">
    <citation type="submission" date="2022-04" db="EMBL/GenBank/DDBJ databases">
        <title>Leucobacter sp. isolated from rhizosphere of garlic.</title>
        <authorList>
            <person name="Won M."/>
            <person name="Lee C.-M."/>
            <person name="Woen H.-Y."/>
            <person name="Kwon S.-W."/>
        </authorList>
    </citation>
    <scope>NUCLEOTIDE SEQUENCE [LARGE SCALE GENOMIC DNA]</scope>
    <source>
        <strain evidence="3 4">H21R-40</strain>
    </source>
</reference>
<accession>A0ABY4FLD4</accession>
<feature type="transmembrane region" description="Helical" evidence="2">
    <location>
        <begin position="117"/>
        <end position="136"/>
    </location>
</feature>
<sequence length="195" mass="20681">MSAAGARRPRPPRDPGKRPAIETTALFDRDPAAAADAPRPAPIVGGTVLVLLRAAATVLWGAGFLRVWPRIAEEAGVDAGTAEGAAVLGVLIGFGAVWLGVLIVFAVLIWRGSTTARMLALGWTTLTIVAHAIAYFANGEEITVRTTLLTLSLDILVLLALSSRPARTWSRARGEARRARRARPHAGGRRRSARV</sequence>
<name>A0ABY4FLD4_9MICO</name>
<evidence type="ECO:0000256" key="2">
    <source>
        <dbReference type="SAM" id="Phobius"/>
    </source>
</evidence>
<evidence type="ECO:0000256" key="1">
    <source>
        <dbReference type="SAM" id="MobiDB-lite"/>
    </source>
</evidence>
<evidence type="ECO:0000313" key="3">
    <source>
        <dbReference type="EMBL" id="UOQ57084.1"/>
    </source>
</evidence>
<dbReference type="EMBL" id="CP095045">
    <property type="protein sequence ID" value="UOQ57084.1"/>
    <property type="molecule type" value="Genomic_DNA"/>
</dbReference>
<feature type="compositionally biased region" description="Basic and acidic residues" evidence="1">
    <location>
        <begin position="11"/>
        <end position="20"/>
    </location>
</feature>
<feature type="transmembrane region" description="Helical" evidence="2">
    <location>
        <begin position="43"/>
        <end position="65"/>
    </location>
</feature>
<evidence type="ECO:0008006" key="5">
    <source>
        <dbReference type="Google" id="ProtNLM"/>
    </source>
</evidence>